<dbReference type="SUPFAM" id="SSF46785">
    <property type="entry name" value="Winged helix' DNA-binding domain"/>
    <property type="match status" value="1"/>
</dbReference>
<dbReference type="AlphaFoldDB" id="A0A510Y301"/>
<keyword evidence="3" id="KW-1185">Reference proteome</keyword>
<evidence type="ECO:0000313" key="3">
    <source>
        <dbReference type="Proteomes" id="UP000321051"/>
    </source>
</evidence>
<comment type="caution">
    <text evidence="2">The sequence shown here is derived from an EMBL/GenBank/DDBJ whole genome shotgun (WGS) entry which is preliminary data.</text>
</comment>
<evidence type="ECO:0008006" key="4">
    <source>
        <dbReference type="Google" id="ProtNLM"/>
    </source>
</evidence>
<dbReference type="GO" id="GO:0003677">
    <property type="term" value="F:DNA binding"/>
    <property type="evidence" value="ECO:0007669"/>
    <property type="project" value="UniProtKB-KW"/>
</dbReference>
<protein>
    <recommendedName>
        <fullName evidence="4">Transcriptional regulator</fullName>
    </recommendedName>
</protein>
<dbReference type="InterPro" id="IPR036388">
    <property type="entry name" value="WH-like_DNA-bd_sf"/>
</dbReference>
<proteinExistence type="predicted"/>
<dbReference type="STRING" id="1371.GCA_900166605_00464"/>
<dbReference type="EMBL" id="BJUN01000002">
    <property type="protein sequence ID" value="GEK57708.1"/>
    <property type="molecule type" value="Genomic_DNA"/>
</dbReference>
<dbReference type="Gene3D" id="1.10.10.10">
    <property type="entry name" value="Winged helix-like DNA-binding domain superfamily/Winged helix DNA-binding domain"/>
    <property type="match status" value="1"/>
</dbReference>
<reference evidence="2 3" key="1">
    <citation type="submission" date="2019-07" db="EMBL/GenBank/DDBJ databases">
        <title>Whole genome shotgun sequence of Marinococcus halophilus NBRC 102359.</title>
        <authorList>
            <person name="Hosoyama A."/>
            <person name="Uohara A."/>
            <person name="Ohji S."/>
            <person name="Ichikawa N."/>
        </authorList>
    </citation>
    <scope>NUCLEOTIDE SEQUENCE [LARGE SCALE GENOMIC DNA]</scope>
    <source>
        <strain evidence="2 3">NBRC 102359</strain>
    </source>
</reference>
<gene>
    <name evidence="2" type="ORF">MHA01_06130</name>
</gene>
<organism evidence="2 3">
    <name type="scientific">Marinococcus halophilus</name>
    <dbReference type="NCBI Taxonomy" id="1371"/>
    <lineage>
        <taxon>Bacteria</taxon>
        <taxon>Bacillati</taxon>
        <taxon>Bacillota</taxon>
        <taxon>Bacilli</taxon>
        <taxon>Bacillales</taxon>
        <taxon>Bacillaceae</taxon>
        <taxon>Marinococcus</taxon>
    </lineage>
</organism>
<evidence type="ECO:0000313" key="2">
    <source>
        <dbReference type="EMBL" id="GEK57708.1"/>
    </source>
</evidence>
<dbReference type="CDD" id="cd00090">
    <property type="entry name" value="HTH_ARSR"/>
    <property type="match status" value="1"/>
</dbReference>
<accession>A0A510Y301</accession>
<dbReference type="RefSeq" id="WP_094907619.1">
    <property type="nucleotide sequence ID" value="NZ_BJUN01000002.1"/>
</dbReference>
<dbReference type="Proteomes" id="UP000321051">
    <property type="component" value="Unassembled WGS sequence"/>
</dbReference>
<keyword evidence="1" id="KW-0238">DNA-binding</keyword>
<sequence length="172" mass="20212">MLHQLVTSKTRLRLIVKFFLCEEETYLRKIVREFNDSANAVRVELKRLSDMDLIIGRPVQNRRYYQVNKEHYMYEDMNRLVRSYVQWEQLQEVLEETEWQYVYMASEEQPPHGLEYIVEVGENSLDAGKQLLIGGCMKVTFVTADTICQMEQTLIMVHSLDLEKSGASPQPS</sequence>
<name>A0A510Y301_MARHA</name>
<evidence type="ECO:0000256" key="1">
    <source>
        <dbReference type="ARBA" id="ARBA00023125"/>
    </source>
</evidence>
<dbReference type="InterPro" id="IPR011991">
    <property type="entry name" value="ArsR-like_HTH"/>
</dbReference>
<dbReference type="InterPro" id="IPR036390">
    <property type="entry name" value="WH_DNA-bd_sf"/>
</dbReference>